<feature type="coiled-coil region" evidence="1">
    <location>
        <begin position="715"/>
        <end position="742"/>
    </location>
</feature>
<keyword evidence="4" id="KW-0540">Nuclease</keyword>
<dbReference type="EMBL" id="WNCL01000026">
    <property type="protein sequence ID" value="MTU43672.1"/>
    <property type="molecule type" value="Genomic_DNA"/>
</dbReference>
<dbReference type="RefSeq" id="WP_155165978.1">
    <property type="nucleotide sequence ID" value="NZ_JAYABC010000059.1"/>
</dbReference>
<protein>
    <submittedName>
        <fullName evidence="4">Type II-B CRISPR-associated RNA-guided endonuclease Cas9/Csx12</fullName>
    </submittedName>
</protein>
<dbReference type="NCBIfam" id="TIGR03031">
    <property type="entry name" value="cas_csx12"/>
    <property type="match status" value="1"/>
</dbReference>
<organism evidence="4 5">
    <name type="scientific">Parasutterella excrementihominis</name>
    <dbReference type="NCBI Taxonomy" id="487175"/>
    <lineage>
        <taxon>Bacteria</taxon>
        <taxon>Pseudomonadati</taxon>
        <taxon>Pseudomonadota</taxon>
        <taxon>Betaproteobacteria</taxon>
        <taxon>Burkholderiales</taxon>
        <taxon>Sutterellaceae</taxon>
        <taxon>Parasutterella</taxon>
    </lineage>
</organism>
<keyword evidence="4" id="KW-0255">Endonuclease</keyword>
<dbReference type="InterPro" id="IPR049465">
    <property type="entry name" value="Cas9_lobe"/>
</dbReference>
<comment type="caution">
    <text evidence="4">The sequence shown here is derived from an EMBL/GenBank/DDBJ whole genome shotgun (WGS) entry which is preliminary data.</text>
</comment>
<dbReference type="Pfam" id="PF21069">
    <property type="entry name" value="Csx12"/>
    <property type="match status" value="1"/>
</dbReference>
<gene>
    <name evidence="4" type="primary">cas9</name>
    <name evidence="4" type="ORF">GMD42_08565</name>
</gene>
<dbReference type="GO" id="GO:0004519">
    <property type="term" value="F:endonuclease activity"/>
    <property type="evidence" value="ECO:0007669"/>
    <property type="project" value="UniProtKB-KW"/>
</dbReference>
<evidence type="ECO:0000259" key="3">
    <source>
        <dbReference type="Pfam" id="PF21069"/>
    </source>
</evidence>
<evidence type="ECO:0000313" key="4">
    <source>
        <dbReference type="EMBL" id="MTU43672.1"/>
    </source>
</evidence>
<dbReference type="Pfam" id="PF13395">
    <property type="entry name" value="HNH_4"/>
    <property type="match status" value="1"/>
</dbReference>
<dbReference type="InterPro" id="IPR013492">
    <property type="entry name" value="CRISPR-assoc_Cas9/Csx12"/>
</dbReference>
<evidence type="ECO:0000259" key="2">
    <source>
        <dbReference type="Pfam" id="PF13395"/>
    </source>
</evidence>
<name>A0A6I3S820_9BURK</name>
<feature type="domain" description="CRISPR-associated endonuclease Cas9 alpha-helical lobe" evidence="3">
    <location>
        <begin position="52"/>
        <end position="642"/>
    </location>
</feature>
<reference evidence="4 5" key="1">
    <citation type="journal article" date="2019" name="Nat. Med.">
        <title>A library of human gut bacterial isolates paired with longitudinal multiomics data enables mechanistic microbiome research.</title>
        <authorList>
            <person name="Poyet M."/>
            <person name="Groussin M."/>
            <person name="Gibbons S.M."/>
            <person name="Avila-Pacheco J."/>
            <person name="Jiang X."/>
            <person name="Kearney S.M."/>
            <person name="Perrotta A.R."/>
            <person name="Berdy B."/>
            <person name="Zhao S."/>
            <person name="Lieberman T.D."/>
            <person name="Swanson P.K."/>
            <person name="Smith M."/>
            <person name="Roesemann S."/>
            <person name="Alexander J.E."/>
            <person name="Rich S.A."/>
            <person name="Livny J."/>
            <person name="Vlamakis H."/>
            <person name="Clish C."/>
            <person name="Bullock K."/>
            <person name="Deik A."/>
            <person name="Scott J."/>
            <person name="Pierce K.A."/>
            <person name="Xavier R.J."/>
            <person name="Alm E.J."/>
        </authorList>
    </citation>
    <scope>NUCLEOTIDE SEQUENCE [LARGE SCALE GENOMIC DNA]</scope>
    <source>
        <strain evidence="4 5">BIOML-A2</strain>
    </source>
</reference>
<evidence type="ECO:0000256" key="1">
    <source>
        <dbReference type="SAM" id="Coils"/>
    </source>
</evidence>
<feature type="domain" description="HNH nuclease" evidence="2">
    <location>
        <begin position="758"/>
        <end position="808"/>
    </location>
</feature>
<dbReference type="InterPro" id="IPR003615">
    <property type="entry name" value="HNH_nuc"/>
</dbReference>
<accession>A0A6I3S820</accession>
<proteinExistence type="predicted"/>
<keyword evidence="4" id="KW-0378">Hydrolase</keyword>
<dbReference type="Proteomes" id="UP000462362">
    <property type="component" value="Unassembled WGS sequence"/>
</dbReference>
<sequence length="1428" mass="162093">MGKTHIIGVGLDLGGTYTGTFITSHPSDEAEHRDHSSAFTVVNSEKLSFSSKSRTAVRHRVRSYKGFDLRRRLLLLVAEYQLLQKKQTLAPEERENLRIALSGYLKRRGYARTEAETDTSVLETLDPSVFSSAPSFTNFFNDSEPLNIQWEAIANSPETTKALNKELSGQKEADFKKYIKTSFPEYSAKEILANYVEGRRAILDASKYIANLQSLGHKHRSKYLSDILQDMKRDSRITRLSEAFGSTDNLWRIIGNISNLQERAVRWYFNDAKFEQGQEQLDAVKLKNVLVRALKYLRSDDKEWSASQKQIIQSLEQSGDVLDVLAGLDPDRTIPPYEDQNNRRPPEDQTLYLNPKALSSEYGEKWKSWANKFAGAYPLLTEDLTEILKNTDRKSRIKIRSDVLPDSDYRLAYILQRAFDRSIALDECSIRRTAEDFENGVVIKNEKLEDVLSGHQLEEFLEFANRYYQETAKAKNGLWFPENALLERADLHPPMKNKILNVIVGQALGVSPAEGTDFIEEIWNSKVKGRSTVRSICNAIENERKTYGPYFSEDYKFVKTALKEGKTEKELSKKFAAVIKVLKMVSEVVPFIGKELRLSDEAQSKFDNPYSLAQLYNLIETERNGFSKVSLAAHLENAWRMTMTDGSAQCCRLPADCVRPFDGFIRKAIDRNSWEVAKRIAEEVKKSVDFTNGTVKIPVAIEANSFNFTASLTDLKYIQLKEQKLKKKLEDIQRNEENQEKRWLSKEERIRADSHGICAYTGRPLDDVGEIDHIIPRSLTLKKSESIYNSEVNLIFVSAQGNQEKKNNIYLLSNLAKNYLAAVFGTSDLSQITNEIESTVLQLKAAGRLGYFDLLSEKERACARHALFLNSDSEARRAVIDVLGSRRKASVNGTQAWFVRSIFSKVRQALAAWTQETGNELIFDAISVPAADSSEMRKRFAEYRPEFRKPKVQPVASHSIDAMCIYLAACSDPFKTKRMGSQLAIYEPINFDNLFTGSCQVIQNTPRSFSDKTNIANSPIFKETIYAERFLDIIVSRGEIFIGYPSNMPFEEKPNRISIGGKDPFSILSVLGAYLDKAPSSEKEKLTIYRVVKNKAFELFSKVAGSKFTAEEDKAAKILEALHFVTVKQDVAATVSDLIKSKKELSKDSIENLAKQKGCLKKVEYSSKEFKFKGSLIIPAAVEWGKVLWNVFKENTAEELKDENALRKALEAAWPSSFGTRNLHSKAKRVFSLPVVATQSGAVRIRRKTAFGDFVYQSQDTNNLYSSFPVKNGKLDWSSPIIHPALQNRNLTAYGYRFVDHDRSISMSEFREVYNKDDLMRIELAQGTSSRRYLRVEMPGEKFLAWFGENSISLGSSFKFSVSEVFDNKIYTENAEFTKFLPKPREDNKHNGTIFFELVGPRVIFNYIVGGAASSLKEIFSEAGKERS</sequence>
<dbReference type="Gene3D" id="1.10.30.50">
    <property type="match status" value="1"/>
</dbReference>
<keyword evidence="1" id="KW-0175">Coiled coil</keyword>
<evidence type="ECO:0000313" key="5">
    <source>
        <dbReference type="Proteomes" id="UP000462362"/>
    </source>
</evidence>